<accession>A0A1H2MY06</accession>
<dbReference type="InterPro" id="IPR029055">
    <property type="entry name" value="Ntn_hydrolases_N"/>
</dbReference>
<evidence type="ECO:0000256" key="3">
    <source>
        <dbReference type="ARBA" id="ARBA00022801"/>
    </source>
</evidence>
<keyword evidence="2" id="KW-0808">Transferase</keyword>
<dbReference type="AlphaFoldDB" id="A0A1H2MY06"/>
<dbReference type="Gene3D" id="3.60.20.40">
    <property type="match status" value="1"/>
</dbReference>
<organism evidence="5 6">
    <name type="scientific">Microlunatus sagamiharensis</name>
    <dbReference type="NCBI Taxonomy" id="546874"/>
    <lineage>
        <taxon>Bacteria</taxon>
        <taxon>Bacillati</taxon>
        <taxon>Actinomycetota</taxon>
        <taxon>Actinomycetes</taxon>
        <taxon>Propionibacteriales</taxon>
        <taxon>Propionibacteriaceae</taxon>
        <taxon>Microlunatus</taxon>
    </lineage>
</organism>
<dbReference type="Proteomes" id="UP000198825">
    <property type="component" value="Chromosome I"/>
</dbReference>
<evidence type="ECO:0000313" key="6">
    <source>
        <dbReference type="Proteomes" id="UP000198825"/>
    </source>
</evidence>
<comment type="similarity">
    <text evidence="1">Belongs to the gamma-glutamyltransferase family.</text>
</comment>
<dbReference type="RefSeq" id="WP_197680446.1">
    <property type="nucleotide sequence ID" value="NZ_LT629799.1"/>
</dbReference>
<dbReference type="PRINTS" id="PR01210">
    <property type="entry name" value="GGTRANSPTASE"/>
</dbReference>
<dbReference type="InterPro" id="IPR043137">
    <property type="entry name" value="GGT_ssub_C"/>
</dbReference>
<evidence type="ECO:0000256" key="4">
    <source>
        <dbReference type="ARBA" id="ARBA00023145"/>
    </source>
</evidence>
<dbReference type="PANTHER" id="PTHR43199:SF1">
    <property type="entry name" value="GLUTATHIONE HYDROLASE PROENZYME"/>
    <property type="match status" value="1"/>
</dbReference>
<dbReference type="EMBL" id="LT629799">
    <property type="protein sequence ID" value="SDU97811.1"/>
    <property type="molecule type" value="Genomic_DNA"/>
</dbReference>
<keyword evidence="6" id="KW-1185">Reference proteome</keyword>
<dbReference type="InterPro" id="IPR051792">
    <property type="entry name" value="GGT_bact"/>
</dbReference>
<dbReference type="Pfam" id="PF01019">
    <property type="entry name" value="G_glu_transpept"/>
    <property type="match status" value="2"/>
</dbReference>
<name>A0A1H2MY06_9ACTN</name>
<evidence type="ECO:0000256" key="2">
    <source>
        <dbReference type="ARBA" id="ARBA00022679"/>
    </source>
</evidence>
<dbReference type="GO" id="GO:0016740">
    <property type="term" value="F:transferase activity"/>
    <property type="evidence" value="ECO:0007669"/>
    <property type="project" value="UniProtKB-KW"/>
</dbReference>
<evidence type="ECO:0000256" key="1">
    <source>
        <dbReference type="ARBA" id="ARBA00009381"/>
    </source>
</evidence>
<dbReference type="PANTHER" id="PTHR43199">
    <property type="entry name" value="GLUTATHIONE HYDROLASE"/>
    <property type="match status" value="1"/>
</dbReference>
<protein>
    <submittedName>
        <fullName evidence="5">Gamma-glutamyltranspeptidase / glutathione hydrolase</fullName>
    </submittedName>
</protein>
<sequence length="481" mass="49225">MSVPVGVAAGHEATVEAGRVVLEGGGGAVDAGVAMMLVSCAAETIFTGLAGGGFATVYEAATRTVTCVDFFVAVPGLGERRAGPGTAIEITFVGQRVPYEIGPATVAVPGVPAGARHLWSRWGRLPWADVVAPGLAASYGTPFPRTHAELLPRVAPAMCVGEGDLVYRHGDGSLLEAGDPLRHPDHHRAYELLARDPDAFYSGEFADALLEALADGSALSQADLDAYAVVESRPSVARFDDLTVHARGDDLDDVLGTLQAAGLAVPGDPHHDVASTLGLVAALRAPDRRAETTNLVAVDERGDACVITTSLGLGSGVWVPGFGVHLNSMLGEGELIRAELDPGVRMGSMMSPLVALDADGALVAAAGAAGGSRIRPALVQTLLRVLRGTPPQQAIDAPRLNALPDLVRLEPGFDAAVLEGLALAGVPTAVADGLDPYFGGVSAISTGGAGSDPRRSGHAWLLPPLRSGAADALTLRLPPSR</sequence>
<reference evidence="6" key="1">
    <citation type="submission" date="2016-10" db="EMBL/GenBank/DDBJ databases">
        <authorList>
            <person name="Varghese N."/>
            <person name="Submissions S."/>
        </authorList>
    </citation>
    <scope>NUCLEOTIDE SEQUENCE [LARGE SCALE GENOMIC DNA]</scope>
    <source>
        <strain evidence="6">DSM 21743</strain>
    </source>
</reference>
<dbReference type="GO" id="GO:0016787">
    <property type="term" value="F:hydrolase activity"/>
    <property type="evidence" value="ECO:0007669"/>
    <property type="project" value="UniProtKB-KW"/>
</dbReference>
<proteinExistence type="inferred from homology"/>
<keyword evidence="3 5" id="KW-0378">Hydrolase</keyword>
<dbReference type="SUPFAM" id="SSF56235">
    <property type="entry name" value="N-terminal nucleophile aminohydrolases (Ntn hydrolases)"/>
    <property type="match status" value="1"/>
</dbReference>
<evidence type="ECO:0000313" key="5">
    <source>
        <dbReference type="EMBL" id="SDU97811.1"/>
    </source>
</evidence>
<keyword evidence="4" id="KW-0865">Zymogen</keyword>
<gene>
    <name evidence="5" type="ORF">SAMN04488544_2894</name>
</gene>
<dbReference type="STRING" id="546874.SAMN04488544_2894"/>